<evidence type="ECO:0000313" key="2">
    <source>
        <dbReference type="Proteomes" id="UP000308600"/>
    </source>
</evidence>
<evidence type="ECO:0000313" key="1">
    <source>
        <dbReference type="EMBL" id="TFK57966.1"/>
    </source>
</evidence>
<reference evidence="1 2" key="1">
    <citation type="journal article" date="2019" name="Nat. Ecol. Evol.">
        <title>Megaphylogeny resolves global patterns of mushroom evolution.</title>
        <authorList>
            <person name="Varga T."/>
            <person name="Krizsan K."/>
            <person name="Foldi C."/>
            <person name="Dima B."/>
            <person name="Sanchez-Garcia M."/>
            <person name="Sanchez-Ramirez S."/>
            <person name="Szollosi G.J."/>
            <person name="Szarkandi J.G."/>
            <person name="Papp V."/>
            <person name="Albert L."/>
            <person name="Andreopoulos W."/>
            <person name="Angelini C."/>
            <person name="Antonin V."/>
            <person name="Barry K.W."/>
            <person name="Bougher N.L."/>
            <person name="Buchanan P."/>
            <person name="Buyck B."/>
            <person name="Bense V."/>
            <person name="Catcheside P."/>
            <person name="Chovatia M."/>
            <person name="Cooper J."/>
            <person name="Damon W."/>
            <person name="Desjardin D."/>
            <person name="Finy P."/>
            <person name="Geml J."/>
            <person name="Haridas S."/>
            <person name="Hughes K."/>
            <person name="Justo A."/>
            <person name="Karasinski D."/>
            <person name="Kautmanova I."/>
            <person name="Kiss B."/>
            <person name="Kocsube S."/>
            <person name="Kotiranta H."/>
            <person name="LaButti K.M."/>
            <person name="Lechner B.E."/>
            <person name="Liimatainen K."/>
            <person name="Lipzen A."/>
            <person name="Lukacs Z."/>
            <person name="Mihaltcheva S."/>
            <person name="Morgado L.N."/>
            <person name="Niskanen T."/>
            <person name="Noordeloos M.E."/>
            <person name="Ohm R.A."/>
            <person name="Ortiz-Santana B."/>
            <person name="Ovrebo C."/>
            <person name="Racz N."/>
            <person name="Riley R."/>
            <person name="Savchenko A."/>
            <person name="Shiryaev A."/>
            <person name="Soop K."/>
            <person name="Spirin V."/>
            <person name="Szebenyi C."/>
            <person name="Tomsovsky M."/>
            <person name="Tulloss R.E."/>
            <person name="Uehling J."/>
            <person name="Grigoriev I.V."/>
            <person name="Vagvolgyi C."/>
            <person name="Papp T."/>
            <person name="Martin F.M."/>
            <person name="Miettinen O."/>
            <person name="Hibbett D.S."/>
            <person name="Nagy L.G."/>
        </authorList>
    </citation>
    <scope>NUCLEOTIDE SEQUENCE [LARGE SCALE GENOMIC DNA]</scope>
    <source>
        <strain evidence="1 2">NL-1719</strain>
    </source>
</reference>
<gene>
    <name evidence="1" type="ORF">BDN72DRAFT_866333</name>
</gene>
<organism evidence="1 2">
    <name type="scientific">Pluteus cervinus</name>
    <dbReference type="NCBI Taxonomy" id="181527"/>
    <lineage>
        <taxon>Eukaryota</taxon>
        <taxon>Fungi</taxon>
        <taxon>Dikarya</taxon>
        <taxon>Basidiomycota</taxon>
        <taxon>Agaricomycotina</taxon>
        <taxon>Agaricomycetes</taxon>
        <taxon>Agaricomycetidae</taxon>
        <taxon>Agaricales</taxon>
        <taxon>Pluteineae</taxon>
        <taxon>Pluteaceae</taxon>
        <taxon>Pluteus</taxon>
    </lineage>
</organism>
<sequence>MSAEPCLAVFFFHLLVLNPTCTHSLSFHASMADYFLGLSAHQAKWLGDLLADYMEQEPDAVEILRSLRQCMLSNHPKGPEDGYERPCTPERGPPPQHGSPMQLDSPEATCSVSTGILAGERSPELFQPFQAIKDSRRVIPIPPSPTKVNHLTPYLEPSLLEQDYTPGRNVRQAAGDQEEVGDDDDDDDDDRDKEDKEQGEDNGQGKEKTPEGQEQPGQEIQLLWEPEWDEDYADDEDPSPTSIPEKQVLSSTSKGILVK</sequence>
<dbReference type="Proteomes" id="UP000308600">
    <property type="component" value="Unassembled WGS sequence"/>
</dbReference>
<dbReference type="EMBL" id="ML209805">
    <property type="protein sequence ID" value="TFK57966.1"/>
    <property type="molecule type" value="Genomic_DNA"/>
</dbReference>
<name>A0ACD2ZX44_9AGAR</name>
<proteinExistence type="predicted"/>
<protein>
    <submittedName>
        <fullName evidence="1">Uncharacterized protein</fullName>
    </submittedName>
</protein>
<feature type="non-terminal residue" evidence="1">
    <location>
        <position position="259"/>
    </location>
</feature>
<accession>A0ACD2ZX44</accession>
<keyword evidence="2" id="KW-1185">Reference proteome</keyword>